<protein>
    <submittedName>
        <fullName evidence="2">Uncharacterized protein</fullName>
    </submittedName>
</protein>
<organism evidence="2 3">
    <name type="scientific">Chitinophaga horti</name>
    <dbReference type="NCBI Taxonomy" id="2920382"/>
    <lineage>
        <taxon>Bacteria</taxon>
        <taxon>Pseudomonadati</taxon>
        <taxon>Bacteroidota</taxon>
        <taxon>Chitinophagia</taxon>
        <taxon>Chitinophagales</taxon>
        <taxon>Chitinophagaceae</taxon>
        <taxon>Chitinophaga</taxon>
    </lineage>
</organism>
<sequence>MKYTLLMAATVACYACGSPAATSSSTDSLSSTAIDTAGHSTAPAKLSKEDTITLGNVLYDITEITQQEFDAVKTWKADTSEARVLRAAQGSVNRVGDTLFFHAAQKRVMLINKNNPDNEGDDFCQYNFMGELPGSGQWLLFGGFYESYAYVLISKETGDTTFTIGEPVVSPDGKYLVAGNADLEAAFTTNGFELYTNGKVPVRIDERLLDNWGPSAVKWQDARTLVVEKQERGEELPKYIRLSARP</sequence>
<dbReference type="Proteomes" id="UP001162741">
    <property type="component" value="Chromosome"/>
</dbReference>
<keyword evidence="3" id="KW-1185">Reference proteome</keyword>
<feature type="signal peptide" evidence="1">
    <location>
        <begin position="1"/>
        <end position="20"/>
    </location>
</feature>
<evidence type="ECO:0000313" key="3">
    <source>
        <dbReference type="Proteomes" id="UP001162741"/>
    </source>
</evidence>
<gene>
    <name evidence="2" type="ORF">MKQ68_13140</name>
</gene>
<proteinExistence type="predicted"/>
<dbReference type="EMBL" id="CP107006">
    <property type="protein sequence ID" value="UYQ91039.1"/>
    <property type="molecule type" value="Genomic_DNA"/>
</dbReference>
<reference evidence="2" key="1">
    <citation type="submission" date="2022-10" db="EMBL/GenBank/DDBJ databases">
        <title>Chitinophaga sp. nov., isolated from soil.</title>
        <authorList>
            <person name="Jeon C.O."/>
        </authorList>
    </citation>
    <scope>NUCLEOTIDE SEQUENCE</scope>
    <source>
        <strain evidence="2">R8</strain>
    </source>
</reference>
<name>A0ABY6IUJ1_9BACT</name>
<keyword evidence="1" id="KW-0732">Signal</keyword>
<accession>A0ABY6IUJ1</accession>
<evidence type="ECO:0000256" key="1">
    <source>
        <dbReference type="SAM" id="SignalP"/>
    </source>
</evidence>
<feature type="chain" id="PRO_5045229048" evidence="1">
    <location>
        <begin position="21"/>
        <end position="246"/>
    </location>
</feature>
<evidence type="ECO:0000313" key="2">
    <source>
        <dbReference type="EMBL" id="UYQ91039.1"/>
    </source>
</evidence>
<dbReference type="RefSeq" id="WP_244843515.1">
    <property type="nucleotide sequence ID" value="NZ_CP107006.1"/>
</dbReference>